<evidence type="ECO:0000256" key="1">
    <source>
        <dbReference type="SAM" id="MobiDB-lite"/>
    </source>
</evidence>
<feature type="non-terminal residue" evidence="2">
    <location>
        <position position="1"/>
    </location>
</feature>
<sequence length="109" mass="12382">PPRPPLRQPDRAGGNDLHRGGDRGTEWPEHDKVQRARPASRLGRQPAARRRAGQRGRRDYRPDLDRHARRLSHRRGSEPQPHRAPAGHDQGPHGRHSRRRSGSDHPAAL</sequence>
<protein>
    <submittedName>
        <fullName evidence="2">Uncharacterized protein</fullName>
    </submittedName>
</protein>
<dbReference type="AlphaFoldDB" id="A0A6J4VIA7"/>
<evidence type="ECO:0000313" key="2">
    <source>
        <dbReference type="EMBL" id="CAA9580061.1"/>
    </source>
</evidence>
<organism evidence="2">
    <name type="scientific">uncultured Thermomicrobiales bacterium</name>
    <dbReference type="NCBI Taxonomy" id="1645740"/>
    <lineage>
        <taxon>Bacteria</taxon>
        <taxon>Pseudomonadati</taxon>
        <taxon>Thermomicrobiota</taxon>
        <taxon>Thermomicrobia</taxon>
        <taxon>Thermomicrobiales</taxon>
        <taxon>environmental samples</taxon>
    </lineage>
</organism>
<name>A0A6J4VIA7_9BACT</name>
<feature type="compositionally biased region" description="Basic and acidic residues" evidence="1">
    <location>
        <begin position="56"/>
        <end position="66"/>
    </location>
</feature>
<feature type="compositionally biased region" description="Basic and acidic residues" evidence="1">
    <location>
        <begin position="16"/>
        <end position="34"/>
    </location>
</feature>
<dbReference type="EMBL" id="CADCWM010000776">
    <property type="protein sequence ID" value="CAA9580061.1"/>
    <property type="molecule type" value="Genomic_DNA"/>
</dbReference>
<gene>
    <name evidence="2" type="ORF">AVDCRST_MAG88-3219</name>
</gene>
<feature type="region of interest" description="Disordered" evidence="1">
    <location>
        <begin position="1"/>
        <end position="109"/>
    </location>
</feature>
<proteinExistence type="predicted"/>
<feature type="non-terminal residue" evidence="2">
    <location>
        <position position="109"/>
    </location>
</feature>
<reference evidence="2" key="1">
    <citation type="submission" date="2020-02" db="EMBL/GenBank/DDBJ databases">
        <authorList>
            <person name="Meier V. D."/>
        </authorList>
    </citation>
    <scope>NUCLEOTIDE SEQUENCE</scope>
    <source>
        <strain evidence="2">AVDCRST_MAG88</strain>
    </source>
</reference>
<accession>A0A6J4VIA7</accession>